<dbReference type="EMBL" id="BAABRN010000089">
    <property type="protein sequence ID" value="GAA5504128.1"/>
    <property type="molecule type" value="Genomic_DNA"/>
</dbReference>
<sequence>MTAPIRLTPRVLSQTAAELEKDAADMEARAMQLEEEQQQDGAYLTRNFLQTALFTAAKNARHTADTYRAAALYAEALATMQAAPVCPAEYAIFDAATLEQAEGLYVWRGTDPIPSGGQRVKVTMNGLGFGTVAGYFLAGEAGKADPARPERRFLGVGVLLEGPPDWYKAQHPNWQTEPARVFGPEVAALE</sequence>
<organism evidence="1 2">
    <name type="scientific">Deinococcus xinjiangensis</name>
    <dbReference type="NCBI Taxonomy" id="457454"/>
    <lineage>
        <taxon>Bacteria</taxon>
        <taxon>Thermotogati</taxon>
        <taxon>Deinococcota</taxon>
        <taxon>Deinococci</taxon>
        <taxon>Deinococcales</taxon>
        <taxon>Deinococcaceae</taxon>
        <taxon>Deinococcus</taxon>
    </lineage>
</organism>
<protein>
    <submittedName>
        <fullName evidence="1">Uncharacterized protein</fullName>
    </submittedName>
</protein>
<accession>A0ABP9VL61</accession>
<comment type="caution">
    <text evidence="1">The sequence shown here is derived from an EMBL/GenBank/DDBJ whole genome shotgun (WGS) entry which is preliminary data.</text>
</comment>
<evidence type="ECO:0000313" key="2">
    <source>
        <dbReference type="Proteomes" id="UP001458946"/>
    </source>
</evidence>
<proteinExistence type="predicted"/>
<reference evidence="1 2" key="1">
    <citation type="submission" date="2024-02" db="EMBL/GenBank/DDBJ databases">
        <title>Deinococcus xinjiangensis NBRC 107630.</title>
        <authorList>
            <person name="Ichikawa N."/>
            <person name="Katano-Makiyama Y."/>
            <person name="Hidaka K."/>
        </authorList>
    </citation>
    <scope>NUCLEOTIDE SEQUENCE [LARGE SCALE GENOMIC DNA]</scope>
    <source>
        <strain evidence="1 2">NBRC 107630</strain>
    </source>
</reference>
<dbReference type="RefSeq" id="WP_353544093.1">
    <property type="nucleotide sequence ID" value="NZ_BAABRN010000089.1"/>
</dbReference>
<gene>
    <name evidence="1" type="ORF">Dxin01_03897</name>
</gene>
<dbReference type="Proteomes" id="UP001458946">
    <property type="component" value="Unassembled WGS sequence"/>
</dbReference>
<evidence type="ECO:0000313" key="1">
    <source>
        <dbReference type="EMBL" id="GAA5504128.1"/>
    </source>
</evidence>
<name>A0ABP9VL61_9DEIO</name>
<keyword evidence="2" id="KW-1185">Reference proteome</keyword>